<gene>
    <name evidence="1" type="ORF">PYW08_008071</name>
</gene>
<comment type="caution">
    <text evidence="1">The sequence shown here is derived from an EMBL/GenBank/DDBJ whole genome shotgun (WGS) entry which is preliminary data.</text>
</comment>
<name>A0ACC2QBH8_9NEOP</name>
<organism evidence="1 2">
    <name type="scientific">Mythimna loreyi</name>
    <dbReference type="NCBI Taxonomy" id="667449"/>
    <lineage>
        <taxon>Eukaryota</taxon>
        <taxon>Metazoa</taxon>
        <taxon>Ecdysozoa</taxon>
        <taxon>Arthropoda</taxon>
        <taxon>Hexapoda</taxon>
        <taxon>Insecta</taxon>
        <taxon>Pterygota</taxon>
        <taxon>Neoptera</taxon>
        <taxon>Endopterygota</taxon>
        <taxon>Lepidoptera</taxon>
        <taxon>Glossata</taxon>
        <taxon>Ditrysia</taxon>
        <taxon>Noctuoidea</taxon>
        <taxon>Noctuidae</taxon>
        <taxon>Noctuinae</taxon>
        <taxon>Hadenini</taxon>
        <taxon>Mythimna</taxon>
    </lineage>
</organism>
<sequence>MAELSFQTGQIIHVYRYMDDDGFYMAEIDGARGLVPSNFLADANDQYAAPHSNQGSGLTTISPTTSSFVDHITAHHQPP</sequence>
<evidence type="ECO:0000313" key="2">
    <source>
        <dbReference type="Proteomes" id="UP001231649"/>
    </source>
</evidence>
<protein>
    <submittedName>
        <fullName evidence="1">Uncharacterized protein</fullName>
    </submittedName>
</protein>
<dbReference type="EMBL" id="CM056797">
    <property type="protein sequence ID" value="KAJ8712767.1"/>
    <property type="molecule type" value="Genomic_DNA"/>
</dbReference>
<proteinExistence type="predicted"/>
<dbReference type="Proteomes" id="UP001231649">
    <property type="component" value="Chromosome 21"/>
</dbReference>
<keyword evidence="2" id="KW-1185">Reference proteome</keyword>
<evidence type="ECO:0000313" key="1">
    <source>
        <dbReference type="EMBL" id="KAJ8712767.1"/>
    </source>
</evidence>
<reference evidence="1" key="1">
    <citation type="submission" date="2023-03" db="EMBL/GenBank/DDBJ databases">
        <title>Chromosome-level genomes of two armyworms, Mythimna separata and Mythimna loreyi, provide insights into the biosynthesis and reception of sex pheromones.</title>
        <authorList>
            <person name="Zhao H."/>
        </authorList>
    </citation>
    <scope>NUCLEOTIDE SEQUENCE</scope>
    <source>
        <strain evidence="1">BeijingLab</strain>
    </source>
</reference>
<accession>A0ACC2QBH8</accession>